<dbReference type="EMBL" id="JAOTIF010000032">
    <property type="protein sequence ID" value="MCU7552337.1"/>
    <property type="molecule type" value="Genomic_DNA"/>
</dbReference>
<dbReference type="Pfam" id="PF13336">
    <property type="entry name" value="AcetylCoA_hyd_C"/>
    <property type="match status" value="1"/>
</dbReference>
<dbReference type="Pfam" id="PF02550">
    <property type="entry name" value="AcetylCoA_hydro"/>
    <property type="match status" value="1"/>
</dbReference>
<dbReference type="PANTHER" id="PTHR21432:SF20">
    <property type="entry name" value="ACETYL-COA HYDROLASE"/>
    <property type="match status" value="1"/>
</dbReference>
<dbReference type="GO" id="GO:0008775">
    <property type="term" value="F:acetate CoA-transferase activity"/>
    <property type="evidence" value="ECO:0007669"/>
    <property type="project" value="InterPro"/>
</dbReference>
<protein>
    <submittedName>
        <fullName evidence="5">4-hydroxybutyrate CoA-transferase</fullName>
    </submittedName>
</protein>
<comment type="caution">
    <text evidence="5">The sequence shown here is derived from an EMBL/GenBank/DDBJ whole genome shotgun (WGS) entry which is preliminary data.</text>
</comment>
<evidence type="ECO:0000313" key="6">
    <source>
        <dbReference type="Proteomes" id="UP001155483"/>
    </source>
</evidence>
<reference evidence="5" key="1">
    <citation type="submission" date="2022-09" db="EMBL/GenBank/DDBJ databases">
        <authorList>
            <person name="Yuan C."/>
            <person name="Ke Z."/>
        </authorList>
    </citation>
    <scope>NUCLEOTIDE SEQUENCE</scope>
    <source>
        <strain evidence="5">LB-8</strain>
    </source>
</reference>
<dbReference type="SUPFAM" id="SSF100950">
    <property type="entry name" value="NagB/RpiA/CoA transferase-like"/>
    <property type="match status" value="2"/>
</dbReference>
<gene>
    <name evidence="5" type="ORF">OCK74_24675</name>
</gene>
<dbReference type="PANTHER" id="PTHR21432">
    <property type="entry name" value="ACETYL-COA HYDROLASE-RELATED"/>
    <property type="match status" value="1"/>
</dbReference>
<dbReference type="Gene3D" id="3.40.1080.10">
    <property type="entry name" value="Glutaconate Coenzyme A-transferase"/>
    <property type="match status" value="1"/>
</dbReference>
<accession>A0A9X3BJ53</accession>
<dbReference type="InterPro" id="IPR026888">
    <property type="entry name" value="AcetylCoA_hyd_C"/>
</dbReference>
<dbReference type="AlphaFoldDB" id="A0A9X3BJ53"/>
<feature type="domain" description="Acetyl-CoA hydrolase/transferase N-terminal" evidence="3">
    <location>
        <begin position="7"/>
        <end position="173"/>
    </location>
</feature>
<reference evidence="5" key="2">
    <citation type="submission" date="2023-04" db="EMBL/GenBank/DDBJ databases">
        <title>Paracnuella aquatica gen. nov., sp. nov., a member of the family Chitinophagaceae isolated from a hot spring.</title>
        <authorList>
            <person name="Wang C."/>
        </authorList>
    </citation>
    <scope>NUCLEOTIDE SEQUENCE</scope>
    <source>
        <strain evidence="5">LB-8</strain>
    </source>
</reference>
<dbReference type="InterPro" id="IPR003702">
    <property type="entry name" value="ActCoA_hydro_N"/>
</dbReference>
<evidence type="ECO:0000256" key="1">
    <source>
        <dbReference type="ARBA" id="ARBA00009632"/>
    </source>
</evidence>
<evidence type="ECO:0000259" key="4">
    <source>
        <dbReference type="Pfam" id="PF13336"/>
    </source>
</evidence>
<organism evidence="5 6">
    <name type="scientific">Paraflavisolibacter caeni</name>
    <dbReference type="NCBI Taxonomy" id="2982496"/>
    <lineage>
        <taxon>Bacteria</taxon>
        <taxon>Pseudomonadati</taxon>
        <taxon>Bacteroidota</taxon>
        <taxon>Chitinophagia</taxon>
        <taxon>Chitinophagales</taxon>
        <taxon>Chitinophagaceae</taxon>
        <taxon>Paraflavisolibacter</taxon>
    </lineage>
</organism>
<keyword evidence="6" id="KW-1185">Reference proteome</keyword>
<comment type="similarity">
    <text evidence="1">Belongs to the acetyl-CoA hydrolase/transferase family.</text>
</comment>
<dbReference type="GO" id="GO:0006083">
    <property type="term" value="P:acetate metabolic process"/>
    <property type="evidence" value="ECO:0007669"/>
    <property type="project" value="InterPro"/>
</dbReference>
<evidence type="ECO:0000259" key="3">
    <source>
        <dbReference type="Pfam" id="PF02550"/>
    </source>
</evidence>
<dbReference type="Gene3D" id="3.40.1080.20">
    <property type="entry name" value="Acetyl-CoA hydrolase/transferase C-terminal domain"/>
    <property type="match status" value="1"/>
</dbReference>
<dbReference type="Proteomes" id="UP001155483">
    <property type="component" value="Unassembled WGS sequence"/>
</dbReference>
<sequence length="438" mass="47456">MAIFKSAEEAVKLIKSGDRVLVQAACATPQTLLKAMTARASELRNVEIVHIHTEGYIDYAKPEYNKSFKTSCFFMGGNIRKYVQMGSAQYNPVFLSDIPHLFRNGTLPLDVVLVNVSTPDKHGYCSLGTSVDVVVAGLETAKTIIAQINPNMPRTMGDGIVHIDRFAACVQVNDPLYELHIAPPDEEESQIGKHIAGLITDGATLQMGIGGIPNAVLSCLHNHKNLGIHTEMFSEGILPLIEKGIVNGSKKVVLPHKIVSGFAMGSKKLYDFMDDNPEVLMMDISFVNDTSVIRRNPKVVAINSAIEVDLTGQICADSIGTTMYSGVGGQMDFMRGAVLSPGGKAICALQSMTHRGVSKIVPTLRVGAGVVTTRAHVQYVVTEFGIAELKGKNLAQRAKALIDVAHPCVREELERVAFERYGPSYVSFNNLVLAENFA</sequence>
<name>A0A9X3BJ53_9BACT</name>
<proteinExistence type="inferred from homology"/>
<evidence type="ECO:0000313" key="5">
    <source>
        <dbReference type="EMBL" id="MCU7552337.1"/>
    </source>
</evidence>
<evidence type="ECO:0000256" key="2">
    <source>
        <dbReference type="ARBA" id="ARBA00022679"/>
    </source>
</evidence>
<dbReference type="InterPro" id="IPR038460">
    <property type="entry name" value="AcetylCoA_hyd_C_sf"/>
</dbReference>
<dbReference type="RefSeq" id="WP_279299772.1">
    <property type="nucleotide sequence ID" value="NZ_JAOTIF010000032.1"/>
</dbReference>
<dbReference type="InterPro" id="IPR046433">
    <property type="entry name" value="ActCoA_hydro"/>
</dbReference>
<dbReference type="Gene3D" id="3.30.750.70">
    <property type="entry name" value="4-hydroxybutyrate coenzyme like domains"/>
    <property type="match status" value="1"/>
</dbReference>
<dbReference type="InterPro" id="IPR037171">
    <property type="entry name" value="NagB/RpiA_transferase-like"/>
</dbReference>
<feature type="domain" description="Acetyl-CoA hydrolase/transferase C-terminal" evidence="4">
    <location>
        <begin position="265"/>
        <end position="415"/>
    </location>
</feature>
<keyword evidence="2" id="KW-0808">Transferase</keyword>